<protein>
    <submittedName>
        <fullName evidence="1">Uncharacterized protein</fullName>
    </submittedName>
</protein>
<organism evidence="1 2">
    <name type="scientific">Pleuronectes platessa</name>
    <name type="common">European plaice</name>
    <dbReference type="NCBI Taxonomy" id="8262"/>
    <lineage>
        <taxon>Eukaryota</taxon>
        <taxon>Metazoa</taxon>
        <taxon>Chordata</taxon>
        <taxon>Craniata</taxon>
        <taxon>Vertebrata</taxon>
        <taxon>Euteleostomi</taxon>
        <taxon>Actinopterygii</taxon>
        <taxon>Neopterygii</taxon>
        <taxon>Teleostei</taxon>
        <taxon>Neoteleostei</taxon>
        <taxon>Acanthomorphata</taxon>
        <taxon>Carangaria</taxon>
        <taxon>Pleuronectiformes</taxon>
        <taxon>Pleuronectoidei</taxon>
        <taxon>Pleuronectidae</taxon>
        <taxon>Pleuronectes</taxon>
    </lineage>
</organism>
<accession>A0A9N7U344</accession>
<reference evidence="1" key="1">
    <citation type="submission" date="2020-03" db="EMBL/GenBank/DDBJ databases">
        <authorList>
            <person name="Weist P."/>
        </authorList>
    </citation>
    <scope>NUCLEOTIDE SEQUENCE</scope>
</reference>
<gene>
    <name evidence="1" type="ORF">PLEPLA_LOCUS11692</name>
</gene>
<dbReference type="AlphaFoldDB" id="A0A9N7U344"/>
<comment type="caution">
    <text evidence="1">The sequence shown here is derived from an EMBL/GenBank/DDBJ whole genome shotgun (WGS) entry which is preliminary data.</text>
</comment>
<name>A0A9N7U344_PLEPL</name>
<proteinExistence type="predicted"/>
<evidence type="ECO:0000313" key="2">
    <source>
        <dbReference type="Proteomes" id="UP001153269"/>
    </source>
</evidence>
<evidence type="ECO:0000313" key="1">
    <source>
        <dbReference type="EMBL" id="CAB1423771.1"/>
    </source>
</evidence>
<dbReference type="Proteomes" id="UP001153269">
    <property type="component" value="Unassembled WGS sequence"/>
</dbReference>
<keyword evidence="2" id="KW-1185">Reference proteome</keyword>
<dbReference type="EMBL" id="CADEAL010000679">
    <property type="protein sequence ID" value="CAB1423771.1"/>
    <property type="molecule type" value="Genomic_DNA"/>
</dbReference>
<sequence length="68" mass="7668">MEELPPGKEWEKAVVAKAAAEARVSRFRPTCGKSLPPRCELLAPEAAPWLRLRGVLSLEPRTCYKYWG</sequence>